<feature type="region of interest" description="Disordered" evidence="1">
    <location>
        <begin position="1"/>
        <end position="23"/>
    </location>
</feature>
<dbReference type="EMBL" id="JX649877">
    <property type="protein sequence ID" value="AGC71625.1"/>
    <property type="molecule type" value="Genomic_DNA"/>
</dbReference>
<dbReference type="AlphaFoldDB" id="L7VZM4"/>
<protein>
    <submittedName>
        <fullName evidence="2">Uncharacterized protein</fullName>
    </submittedName>
</protein>
<organism evidence="2">
    <name type="scientific">uncultured bacterium A1Q1_fos_1053</name>
    <dbReference type="NCBI Taxonomy" id="1256539"/>
    <lineage>
        <taxon>Bacteria</taxon>
        <taxon>environmental samples</taxon>
    </lineage>
</organism>
<evidence type="ECO:0000313" key="2">
    <source>
        <dbReference type="EMBL" id="AGC71625.1"/>
    </source>
</evidence>
<feature type="region of interest" description="Disordered" evidence="1">
    <location>
        <begin position="315"/>
        <end position="354"/>
    </location>
</feature>
<feature type="compositionally biased region" description="Basic and acidic residues" evidence="1">
    <location>
        <begin position="1"/>
        <end position="11"/>
    </location>
</feature>
<evidence type="ECO:0000256" key="1">
    <source>
        <dbReference type="SAM" id="MobiDB-lite"/>
    </source>
</evidence>
<accession>L7VZM4</accession>
<sequence length="372" mass="40107">MGDVAGARESEAEGGSGDAAGERQGAGVALDGASGGAGVVLVACDDESASIRDLASHFQQARVGGFEYRPNPCAVRVECRAQRLRDEITGKRFTKPCRHFVASAGAPLHFTRIRHEQHGTHDTIPQCFAIPVRVVTQTHNRAVVLWRIFNEWNRIVVGTERRARQRKPPRGGLARLKNCIAPTERIAGVVDFVKDYEGALTFNPHAMTDRIRSQACIGDRITVEAWRQRAIKFRGDRNTELGCGLRPLDFEVFGRGNNDDSINNPVVKQVGCDRQSERCFTGAGCCDSEKVARRGCRVLLESCSLPGAKRLAAAHLSGSSPSSPGSKLSHLSLHSGQTGNRCGSRLGTHTLPHNAMTGVPITIASVSLSLGT</sequence>
<feature type="compositionally biased region" description="Low complexity" evidence="1">
    <location>
        <begin position="315"/>
        <end position="336"/>
    </location>
</feature>
<reference evidence="2" key="1">
    <citation type="submission" date="2012-09" db="EMBL/GenBank/DDBJ databases">
        <title>Metagenomic Characterization of a Microbial Community in Wastewater Detects High Levels of Antibiotic Resistance.</title>
        <authorList>
            <person name="Abrams M."/>
            <person name="Caldwell A."/>
            <person name="Vandaei E."/>
            <person name="Lee W."/>
            <person name="Perrott J."/>
            <person name="Khan S.Y."/>
            <person name="Ta J."/>
            <person name="Romero D."/>
            <person name="Nguyen V."/>
            <person name="Pourmand N."/>
            <person name="Ouverney C.C."/>
        </authorList>
    </citation>
    <scope>NUCLEOTIDE SEQUENCE</scope>
</reference>
<name>L7VZM4_9BACT</name>
<proteinExistence type="predicted"/>